<dbReference type="InterPro" id="IPR037401">
    <property type="entry name" value="SnoaL-like"/>
</dbReference>
<dbReference type="Proteomes" id="UP000185003">
    <property type="component" value="Unassembled WGS sequence"/>
</dbReference>
<organism evidence="2 3">
    <name type="scientific">Chitinophaga niabensis</name>
    <dbReference type="NCBI Taxonomy" id="536979"/>
    <lineage>
        <taxon>Bacteria</taxon>
        <taxon>Pseudomonadati</taxon>
        <taxon>Bacteroidota</taxon>
        <taxon>Chitinophagia</taxon>
        <taxon>Chitinophagales</taxon>
        <taxon>Chitinophagaceae</taxon>
        <taxon>Chitinophaga</taxon>
    </lineage>
</organism>
<gene>
    <name evidence="2" type="ORF">SAMN04488055_3830</name>
</gene>
<dbReference type="PANTHER" id="PTHR41252:SF1">
    <property type="entry name" value="BLR2505 PROTEIN"/>
    <property type="match status" value="1"/>
</dbReference>
<evidence type="ECO:0000313" key="2">
    <source>
        <dbReference type="EMBL" id="SIO41623.1"/>
    </source>
</evidence>
<evidence type="ECO:0000313" key="3">
    <source>
        <dbReference type="Proteomes" id="UP000185003"/>
    </source>
</evidence>
<dbReference type="InterPro" id="IPR032710">
    <property type="entry name" value="NTF2-like_dom_sf"/>
</dbReference>
<dbReference type="GO" id="GO:0016853">
    <property type="term" value="F:isomerase activity"/>
    <property type="evidence" value="ECO:0007669"/>
    <property type="project" value="UniProtKB-KW"/>
</dbReference>
<dbReference type="EMBL" id="FSRA01000002">
    <property type="protein sequence ID" value="SIO41623.1"/>
    <property type="molecule type" value="Genomic_DNA"/>
</dbReference>
<name>A0A1N6JBM1_9BACT</name>
<dbReference type="Pfam" id="PF12680">
    <property type="entry name" value="SnoaL_2"/>
    <property type="match status" value="1"/>
</dbReference>
<dbReference type="PROSITE" id="PS51257">
    <property type="entry name" value="PROKAR_LIPOPROTEIN"/>
    <property type="match status" value="1"/>
</dbReference>
<dbReference type="STRING" id="536979.SAMN04488055_3830"/>
<evidence type="ECO:0000259" key="1">
    <source>
        <dbReference type="Pfam" id="PF12680"/>
    </source>
</evidence>
<dbReference type="OrthoDB" id="1495161at2"/>
<dbReference type="RefSeq" id="WP_074241032.1">
    <property type="nucleotide sequence ID" value="NZ_FSRA01000002.1"/>
</dbReference>
<dbReference type="PANTHER" id="PTHR41252">
    <property type="entry name" value="BLR2505 PROTEIN"/>
    <property type="match status" value="1"/>
</dbReference>
<accession>A0A1N6JBM1</accession>
<protein>
    <submittedName>
        <fullName evidence="2">Ketosteroid isomerase-related protein</fullName>
    </submittedName>
</protein>
<keyword evidence="3" id="KW-1185">Reference proteome</keyword>
<dbReference type="Gene3D" id="3.10.450.50">
    <property type="match status" value="1"/>
</dbReference>
<reference evidence="2 3" key="1">
    <citation type="submission" date="2016-11" db="EMBL/GenBank/DDBJ databases">
        <authorList>
            <person name="Jaros S."/>
            <person name="Januszkiewicz K."/>
            <person name="Wedrychowicz H."/>
        </authorList>
    </citation>
    <scope>NUCLEOTIDE SEQUENCE [LARGE SCALE GENOMIC DNA]</scope>
    <source>
        <strain evidence="2 3">DSM 24787</strain>
    </source>
</reference>
<feature type="domain" description="SnoaL-like" evidence="1">
    <location>
        <begin position="46"/>
        <end position="139"/>
    </location>
</feature>
<keyword evidence="2" id="KW-0413">Isomerase</keyword>
<dbReference type="SUPFAM" id="SSF54427">
    <property type="entry name" value="NTF2-like"/>
    <property type="match status" value="1"/>
</dbReference>
<sequence length="156" mass="17431">MKNVLAGTLLFLAACNNMFERKTSANVARLKAIMEETDRTWSFQPLIDILAPDVKFKSTVPDGTPISGEFRGKEAVARYFNVILQDVAVFKQQVPMEFIEAGNRVIILGDDAYTLKKTGATYRSPYAAIFTFEGGLIRDILIIQDLSGIWDAYREG</sequence>
<dbReference type="AlphaFoldDB" id="A0A1N6JBM1"/>
<proteinExistence type="predicted"/>